<evidence type="ECO:0000256" key="4">
    <source>
        <dbReference type="SAM" id="MobiDB-lite"/>
    </source>
</evidence>
<feature type="region of interest" description="Disordered" evidence="4">
    <location>
        <begin position="173"/>
        <end position="194"/>
    </location>
</feature>
<dbReference type="InterPro" id="IPR000873">
    <property type="entry name" value="AMP-dep_synth/lig_dom"/>
</dbReference>
<keyword evidence="3" id="KW-0597">Phosphoprotein</keyword>
<evidence type="ECO:0000256" key="2">
    <source>
        <dbReference type="ARBA" id="ARBA00022450"/>
    </source>
</evidence>
<dbReference type="Proteomes" id="UP001524586">
    <property type="component" value="Unassembled WGS sequence"/>
</dbReference>
<comment type="cofactor">
    <cofactor evidence="1">
        <name>pantetheine 4'-phosphate</name>
        <dbReference type="ChEBI" id="CHEBI:47942"/>
    </cofactor>
</comment>
<dbReference type="RefSeq" id="WP_256617373.1">
    <property type="nucleotide sequence ID" value="NZ_JANIBK010000293.1"/>
</dbReference>
<feature type="compositionally biased region" description="Polar residues" evidence="4">
    <location>
        <begin position="241"/>
        <end position="250"/>
    </location>
</feature>
<sequence>IRSVLRPERIINGYGPTETLITPLAWQADDSDWSGYAPIGQAVGERTLYVLDRDLNPLPPGAIGELYIGGPCLARGYHGRPDLTAERFIPDPFAADGSRLYRTGDRVRFRPDGVVEYLGRADQQIKLRGYRIEPGEIEAALRQLPGIGDAYVMLRDDHGRRYLAAYLEQNATEATEQNPEVADDRSTDPATPSLSPAVIQTELSQRLPDYMVPAKIVLLDRLPRTAHGKVDRRRLPVPDVSETSAPQAPTNASERLLLQLWQDLLGRQSLGIRDNFFELGGDSIISIQLVSRARAQGLQFTPKDLFQHQTIESLARVAVHADRQTAAIDAAAQQPASGNAPLLPIQHTFFAQNLPKPQHWNQSLLLQTRQALDLDHLQQALEQLIAHHDSLRLRYRHHDGQWLQYYQPADQAQAMETSHTFQTSHDGSAASVLDRHSVITVDGITGIAQQAQRSLNLQHGPLFKAVHIPVDDGSERLLLIGHHLIVDAVSWRILLEDLQSLYQQMQQGQTPQLPAKTASYQAWGKALQRYAESRHLQAQQGYWHAQTASAGPTPAPTWPCDHPQGRAQN</sequence>
<dbReference type="InterPro" id="IPR009081">
    <property type="entry name" value="PP-bd_ACP"/>
</dbReference>
<dbReference type="SUPFAM" id="SSF52777">
    <property type="entry name" value="CoA-dependent acyltransferases"/>
    <property type="match status" value="1"/>
</dbReference>
<evidence type="ECO:0000313" key="7">
    <source>
        <dbReference type="Proteomes" id="UP001524586"/>
    </source>
</evidence>
<dbReference type="InterPro" id="IPR045851">
    <property type="entry name" value="AMP-bd_C_sf"/>
</dbReference>
<dbReference type="Gene3D" id="3.30.300.30">
    <property type="match status" value="1"/>
</dbReference>
<reference evidence="6 7" key="1">
    <citation type="submission" date="2022-07" db="EMBL/GenBank/DDBJ databases">
        <title>Methylomonas rivi sp. nov., Methylomonas rosea sp. nov., Methylomonas aureus sp. nov. and Methylomonas subterranea sp. nov., four novel methanotrophs isolated from a freshwater creek and the deep terrestrial subsurface.</title>
        <authorList>
            <person name="Abin C."/>
            <person name="Sankaranarayanan K."/>
            <person name="Garner C."/>
            <person name="Sindelar R."/>
            <person name="Kotary K."/>
            <person name="Garner R."/>
            <person name="Barclay S."/>
            <person name="Lawson P."/>
            <person name="Krumholz L."/>
        </authorList>
    </citation>
    <scope>NUCLEOTIDE SEQUENCE [LARGE SCALE GENOMIC DNA]</scope>
    <source>
        <strain evidence="6 7">WSC-6</strain>
    </source>
</reference>
<evidence type="ECO:0000313" key="6">
    <source>
        <dbReference type="EMBL" id="MCQ8130989.1"/>
    </source>
</evidence>
<name>A0ABT1UAV4_9GAMM</name>
<dbReference type="Gene3D" id="3.30.559.10">
    <property type="entry name" value="Chloramphenicol acetyltransferase-like domain"/>
    <property type="match status" value="1"/>
</dbReference>
<dbReference type="Gene3D" id="3.40.50.12780">
    <property type="entry name" value="N-terminal domain of ligase-like"/>
    <property type="match status" value="1"/>
</dbReference>
<accession>A0ABT1UAV4</accession>
<feature type="domain" description="Carrier" evidence="5">
    <location>
        <begin position="248"/>
        <end position="322"/>
    </location>
</feature>
<dbReference type="InterPro" id="IPR036736">
    <property type="entry name" value="ACP-like_sf"/>
</dbReference>
<dbReference type="InterPro" id="IPR006162">
    <property type="entry name" value="Ppantetheine_attach_site"/>
</dbReference>
<keyword evidence="7" id="KW-1185">Reference proteome</keyword>
<evidence type="ECO:0000256" key="3">
    <source>
        <dbReference type="ARBA" id="ARBA00022553"/>
    </source>
</evidence>
<keyword evidence="2" id="KW-0596">Phosphopantetheine</keyword>
<dbReference type="InterPro" id="IPR023213">
    <property type="entry name" value="CAT-like_dom_sf"/>
</dbReference>
<feature type="compositionally biased region" description="Polar residues" evidence="4">
    <location>
        <begin position="541"/>
        <end position="550"/>
    </location>
</feature>
<feature type="region of interest" description="Disordered" evidence="4">
    <location>
        <begin position="229"/>
        <end position="250"/>
    </location>
</feature>
<feature type="non-terminal residue" evidence="6">
    <location>
        <position position="1"/>
    </location>
</feature>
<dbReference type="SMART" id="SM00823">
    <property type="entry name" value="PKS_PP"/>
    <property type="match status" value="1"/>
</dbReference>
<dbReference type="InterPro" id="IPR042099">
    <property type="entry name" value="ANL_N_sf"/>
</dbReference>
<dbReference type="SUPFAM" id="SSF47336">
    <property type="entry name" value="ACP-like"/>
    <property type="match status" value="1"/>
</dbReference>
<dbReference type="PROSITE" id="PS50075">
    <property type="entry name" value="CARRIER"/>
    <property type="match status" value="1"/>
</dbReference>
<dbReference type="Pfam" id="PF00668">
    <property type="entry name" value="Condensation"/>
    <property type="match status" value="1"/>
</dbReference>
<dbReference type="PANTHER" id="PTHR45398:SF1">
    <property type="entry name" value="ENZYME, PUTATIVE (JCVI)-RELATED"/>
    <property type="match status" value="1"/>
</dbReference>
<proteinExistence type="predicted"/>
<dbReference type="Pfam" id="PF00550">
    <property type="entry name" value="PP-binding"/>
    <property type="match status" value="1"/>
</dbReference>
<feature type="region of interest" description="Disordered" evidence="4">
    <location>
        <begin position="541"/>
        <end position="569"/>
    </location>
</feature>
<gene>
    <name evidence="6" type="ORF">NP596_21220</name>
</gene>
<feature type="non-terminal residue" evidence="6">
    <location>
        <position position="569"/>
    </location>
</feature>
<dbReference type="Gene3D" id="1.10.1200.10">
    <property type="entry name" value="ACP-like"/>
    <property type="match status" value="1"/>
</dbReference>
<dbReference type="InterPro" id="IPR025110">
    <property type="entry name" value="AMP-bd_C"/>
</dbReference>
<dbReference type="PROSITE" id="PS00012">
    <property type="entry name" value="PHOSPHOPANTETHEINE"/>
    <property type="match status" value="1"/>
</dbReference>
<evidence type="ECO:0000259" key="5">
    <source>
        <dbReference type="PROSITE" id="PS50075"/>
    </source>
</evidence>
<dbReference type="Pfam" id="PF00501">
    <property type="entry name" value="AMP-binding"/>
    <property type="match status" value="1"/>
</dbReference>
<dbReference type="InterPro" id="IPR001242">
    <property type="entry name" value="Condensation_dom"/>
</dbReference>
<dbReference type="PANTHER" id="PTHR45398">
    <property type="match status" value="1"/>
</dbReference>
<dbReference type="EMBL" id="JANIBK010000293">
    <property type="protein sequence ID" value="MCQ8130989.1"/>
    <property type="molecule type" value="Genomic_DNA"/>
</dbReference>
<protein>
    <submittedName>
        <fullName evidence="6">Condensation domain-containing protein</fullName>
    </submittedName>
</protein>
<dbReference type="Pfam" id="PF13193">
    <property type="entry name" value="AMP-binding_C"/>
    <property type="match status" value="1"/>
</dbReference>
<evidence type="ECO:0000256" key="1">
    <source>
        <dbReference type="ARBA" id="ARBA00001957"/>
    </source>
</evidence>
<organism evidence="6 7">
    <name type="scientific">Methylomonas rivi</name>
    <dbReference type="NCBI Taxonomy" id="2952226"/>
    <lineage>
        <taxon>Bacteria</taxon>
        <taxon>Pseudomonadati</taxon>
        <taxon>Pseudomonadota</taxon>
        <taxon>Gammaproteobacteria</taxon>
        <taxon>Methylococcales</taxon>
        <taxon>Methylococcaceae</taxon>
        <taxon>Methylomonas</taxon>
    </lineage>
</organism>
<dbReference type="InterPro" id="IPR020806">
    <property type="entry name" value="PKS_PP-bd"/>
</dbReference>
<dbReference type="SUPFAM" id="SSF56801">
    <property type="entry name" value="Acetyl-CoA synthetase-like"/>
    <property type="match status" value="1"/>
</dbReference>
<comment type="caution">
    <text evidence="6">The sequence shown here is derived from an EMBL/GenBank/DDBJ whole genome shotgun (WGS) entry which is preliminary data.</text>
</comment>